<protein>
    <submittedName>
        <fullName evidence="1">Uncharacterized protein</fullName>
    </submittedName>
</protein>
<reference evidence="1 2" key="1">
    <citation type="journal article" date="2016" name="Nat. Commun.">
        <title>Thousands of microbial genomes shed light on interconnected biogeochemical processes in an aquifer system.</title>
        <authorList>
            <person name="Anantharaman K."/>
            <person name="Brown C.T."/>
            <person name="Hug L.A."/>
            <person name="Sharon I."/>
            <person name="Castelle C.J."/>
            <person name="Probst A.J."/>
            <person name="Thomas B.C."/>
            <person name="Singh A."/>
            <person name="Wilkins M.J."/>
            <person name="Karaoz U."/>
            <person name="Brodie E.L."/>
            <person name="Williams K.H."/>
            <person name="Hubbard S.S."/>
            <person name="Banfield J.F."/>
        </authorList>
    </citation>
    <scope>NUCLEOTIDE SEQUENCE [LARGE SCALE GENOMIC DNA]</scope>
</reference>
<gene>
    <name evidence="1" type="ORF">A3D65_04630</name>
</gene>
<comment type="caution">
    <text evidence="1">The sequence shown here is derived from an EMBL/GenBank/DDBJ whole genome shotgun (WGS) entry which is preliminary data.</text>
</comment>
<accession>A0A1G2D393</accession>
<evidence type="ECO:0000313" key="2">
    <source>
        <dbReference type="Proteomes" id="UP000177996"/>
    </source>
</evidence>
<dbReference type="STRING" id="1798661.A3D65_04630"/>
<evidence type="ECO:0000313" key="1">
    <source>
        <dbReference type="EMBL" id="OGZ08059.1"/>
    </source>
</evidence>
<name>A0A1G2D393_9BACT</name>
<dbReference type="AlphaFoldDB" id="A0A1G2D393"/>
<dbReference type="Proteomes" id="UP000177996">
    <property type="component" value="Unassembled WGS sequence"/>
</dbReference>
<proteinExistence type="predicted"/>
<dbReference type="EMBL" id="MHLL01000044">
    <property type="protein sequence ID" value="OGZ08059.1"/>
    <property type="molecule type" value="Genomic_DNA"/>
</dbReference>
<organism evidence="1 2">
    <name type="scientific">Candidatus Lloydbacteria bacterium RIFCSPHIGHO2_02_FULL_50_13</name>
    <dbReference type="NCBI Taxonomy" id="1798661"/>
    <lineage>
        <taxon>Bacteria</taxon>
        <taxon>Candidatus Lloydiibacteriota</taxon>
    </lineage>
</organism>
<sequence>MKSVTIPQIEYEVLKTRANAYARVVSALENTFTLTPPERSKKKIIAEFKKTKKYNKEFVDALERGLARSSYFKA</sequence>